<dbReference type="InterPro" id="IPR022310">
    <property type="entry name" value="NAD/GMP_synthase"/>
</dbReference>
<organism evidence="12 13">
    <name type="scientific">Candidatus Alectryocaccomicrobium excrementavium</name>
    <dbReference type="NCBI Taxonomy" id="2840668"/>
    <lineage>
        <taxon>Bacteria</taxon>
        <taxon>Bacillati</taxon>
        <taxon>Bacillota</taxon>
        <taxon>Clostridia</taxon>
        <taxon>Candidatus Alectryocaccomicrobium</taxon>
    </lineage>
</organism>
<evidence type="ECO:0000256" key="7">
    <source>
        <dbReference type="ARBA" id="ARBA00022840"/>
    </source>
</evidence>
<dbReference type="SUPFAM" id="SSF52402">
    <property type="entry name" value="Adenine nucleotide alpha hydrolases-like"/>
    <property type="match status" value="1"/>
</dbReference>
<dbReference type="PROSITE" id="PS51553">
    <property type="entry name" value="GMPS_ATP_PPASE"/>
    <property type="match status" value="1"/>
</dbReference>
<dbReference type="Proteomes" id="UP000824140">
    <property type="component" value="Unassembled WGS sequence"/>
</dbReference>
<evidence type="ECO:0000259" key="11">
    <source>
        <dbReference type="PROSITE" id="PS51553"/>
    </source>
</evidence>
<evidence type="ECO:0000313" key="13">
    <source>
        <dbReference type="Proteomes" id="UP000824140"/>
    </source>
</evidence>
<dbReference type="InterPro" id="IPR029062">
    <property type="entry name" value="Class_I_gatase-like"/>
</dbReference>
<dbReference type="PRINTS" id="PR00099">
    <property type="entry name" value="CPSGATASE"/>
</dbReference>
<dbReference type="EC" id="6.3.5.2" evidence="9"/>
<dbReference type="EMBL" id="DVJN01000030">
    <property type="protein sequence ID" value="HIS91694.1"/>
    <property type="molecule type" value="Genomic_DNA"/>
</dbReference>
<evidence type="ECO:0000313" key="12">
    <source>
        <dbReference type="EMBL" id="HIS91694.1"/>
    </source>
</evidence>
<sequence length="510" mass="55173">MTEKIVVLDFGGQYNQLIARRVRDGGVYAEIYPYSKPRETWLDGSVKGVILTGGPNSVYLPGAPGADVDLFSLGVPVLGICYGMQLLAYRAGGTVEHADVSEYGHTVLHARGGALFAGVSPRTVVFMNHTDRVTALPEDFSIDASTDNCPIAAYSCPSRGLYGVQFHPEVRHSVEGGRVLHNFVYGVCGCQGGYRADDLIDRMIERVRSQVGEGTVVAGLSGGVDSSVACVLASRALKKEQLTCVFVDHGLLRKDEAAQVMRTYRENLGLNIVHVDASEKFLAALRGVTEPEQKRKIIGELFVRTFEEEAAKTGADFLLQGTIYPDKIESGMGGSATIKSHHNVGGLPKESRFSGRIVEPLDALFKDEVRAVGLALGIPRPMVMRQPFPGPGLAVRVMGEITREKLAVLRDCDAIYLEELERAGLAGDIWQSFAVLTGARTVGVMGDGRTYGNCVALRAVTTEDAMTVEAAEIPYPVLKKIASRIIAEVQDVNRVVYDITSKPPGTIEWE</sequence>
<dbReference type="Gene3D" id="3.40.50.880">
    <property type="match status" value="1"/>
</dbReference>
<dbReference type="SUPFAM" id="SSF52317">
    <property type="entry name" value="Class I glutamine amidotransferase-like"/>
    <property type="match status" value="1"/>
</dbReference>
<comment type="catalytic activity">
    <reaction evidence="9">
        <text>XMP + L-glutamine + ATP + H2O = GMP + L-glutamate + AMP + diphosphate + 2 H(+)</text>
        <dbReference type="Rhea" id="RHEA:11680"/>
        <dbReference type="ChEBI" id="CHEBI:15377"/>
        <dbReference type="ChEBI" id="CHEBI:15378"/>
        <dbReference type="ChEBI" id="CHEBI:29985"/>
        <dbReference type="ChEBI" id="CHEBI:30616"/>
        <dbReference type="ChEBI" id="CHEBI:33019"/>
        <dbReference type="ChEBI" id="CHEBI:57464"/>
        <dbReference type="ChEBI" id="CHEBI:58115"/>
        <dbReference type="ChEBI" id="CHEBI:58359"/>
        <dbReference type="ChEBI" id="CHEBI:456215"/>
        <dbReference type="EC" id="6.3.5.2"/>
    </reaction>
</comment>
<evidence type="ECO:0000256" key="9">
    <source>
        <dbReference type="HAMAP-Rule" id="MF_00344"/>
    </source>
</evidence>
<dbReference type="GO" id="GO:0003921">
    <property type="term" value="F:GMP synthase activity"/>
    <property type="evidence" value="ECO:0007669"/>
    <property type="project" value="InterPro"/>
</dbReference>
<dbReference type="InterPro" id="IPR022955">
    <property type="entry name" value="GMP_synthase"/>
</dbReference>
<proteinExistence type="inferred from homology"/>
<comment type="function">
    <text evidence="1 9">Catalyzes the synthesis of GMP from XMP.</text>
</comment>
<dbReference type="GO" id="GO:0005524">
    <property type="term" value="F:ATP binding"/>
    <property type="evidence" value="ECO:0007669"/>
    <property type="project" value="UniProtKB-UniRule"/>
</dbReference>
<dbReference type="Pfam" id="PF02540">
    <property type="entry name" value="NAD_synthase"/>
    <property type="match status" value="1"/>
</dbReference>
<evidence type="ECO:0000256" key="2">
    <source>
        <dbReference type="ARBA" id="ARBA00005153"/>
    </source>
</evidence>
<dbReference type="InterPro" id="IPR025777">
    <property type="entry name" value="GMPS_ATP_PPase_dom"/>
</dbReference>
<dbReference type="InterPro" id="IPR014729">
    <property type="entry name" value="Rossmann-like_a/b/a_fold"/>
</dbReference>
<evidence type="ECO:0000256" key="5">
    <source>
        <dbReference type="ARBA" id="ARBA00022749"/>
    </source>
</evidence>
<dbReference type="CDD" id="cd01742">
    <property type="entry name" value="GATase1_GMP_Synthase"/>
    <property type="match status" value="1"/>
</dbReference>
<dbReference type="AlphaFoldDB" id="A0A9D1K4R6"/>
<evidence type="ECO:0000256" key="10">
    <source>
        <dbReference type="PROSITE-ProRule" id="PRU00886"/>
    </source>
</evidence>
<protein>
    <recommendedName>
        <fullName evidence="9">GMP synthase [glutamine-hydrolyzing]</fullName>
        <ecNumber evidence="9">6.3.5.2</ecNumber>
    </recommendedName>
    <alternativeName>
        <fullName evidence="9">GMP synthetase</fullName>
    </alternativeName>
    <alternativeName>
        <fullName evidence="9">Glutamine amidotransferase</fullName>
    </alternativeName>
</protein>
<keyword evidence="6 9" id="KW-0658">Purine biosynthesis</keyword>
<evidence type="ECO:0000256" key="4">
    <source>
        <dbReference type="ARBA" id="ARBA00022741"/>
    </source>
</evidence>
<dbReference type="InterPro" id="IPR004739">
    <property type="entry name" value="GMP_synth_GATase"/>
</dbReference>
<comment type="pathway">
    <text evidence="2 9">Purine metabolism; GMP biosynthesis; GMP from XMP (L-Gln route): step 1/1.</text>
</comment>
<keyword evidence="4 9" id="KW-0547">Nucleotide-binding</keyword>
<keyword evidence="8 9" id="KW-0315">Glutamine amidotransferase</keyword>
<reference evidence="12" key="2">
    <citation type="journal article" date="2021" name="PeerJ">
        <title>Extensive microbial diversity within the chicken gut microbiome revealed by metagenomics and culture.</title>
        <authorList>
            <person name="Gilroy R."/>
            <person name="Ravi A."/>
            <person name="Getino M."/>
            <person name="Pursley I."/>
            <person name="Horton D.L."/>
            <person name="Alikhan N.F."/>
            <person name="Baker D."/>
            <person name="Gharbi K."/>
            <person name="Hall N."/>
            <person name="Watson M."/>
            <person name="Adriaenssens E.M."/>
            <person name="Foster-Nyarko E."/>
            <person name="Jarju S."/>
            <person name="Secka A."/>
            <person name="Antonio M."/>
            <person name="Oren A."/>
            <person name="Chaudhuri R.R."/>
            <person name="La Ragione R."/>
            <person name="Hildebrand F."/>
            <person name="Pallen M.J."/>
        </authorList>
    </citation>
    <scope>NUCLEOTIDE SEQUENCE</scope>
    <source>
        <strain evidence="12">13766</strain>
    </source>
</reference>
<dbReference type="Gene3D" id="3.40.50.620">
    <property type="entry name" value="HUPs"/>
    <property type="match status" value="1"/>
</dbReference>
<dbReference type="PRINTS" id="PR00096">
    <property type="entry name" value="GATASE"/>
</dbReference>
<feature type="domain" description="GMPS ATP-PPase" evidence="11">
    <location>
        <begin position="194"/>
        <end position="385"/>
    </location>
</feature>
<dbReference type="SUPFAM" id="SSF54810">
    <property type="entry name" value="GMP synthetase C-terminal dimerisation domain"/>
    <property type="match status" value="1"/>
</dbReference>
<dbReference type="FunFam" id="3.40.50.880:FF:000001">
    <property type="entry name" value="GMP synthase [glutamine-hydrolyzing]"/>
    <property type="match status" value="1"/>
</dbReference>
<dbReference type="NCBIfam" id="TIGR00888">
    <property type="entry name" value="guaA_Nterm"/>
    <property type="match status" value="1"/>
</dbReference>
<evidence type="ECO:0000256" key="8">
    <source>
        <dbReference type="ARBA" id="ARBA00022962"/>
    </source>
</evidence>
<dbReference type="NCBIfam" id="TIGR00884">
    <property type="entry name" value="guaA_Cterm"/>
    <property type="match status" value="1"/>
</dbReference>
<gene>
    <name evidence="9 12" type="primary">guaA</name>
    <name evidence="12" type="ORF">IAA84_01615</name>
</gene>
<dbReference type="PANTHER" id="PTHR11922">
    <property type="entry name" value="GMP SYNTHASE-RELATED"/>
    <property type="match status" value="1"/>
</dbReference>
<accession>A0A9D1K4R6</accession>
<dbReference type="Pfam" id="PF00958">
    <property type="entry name" value="GMP_synt_C"/>
    <property type="match status" value="1"/>
</dbReference>
<feature type="active site" evidence="9">
    <location>
        <position position="167"/>
    </location>
</feature>
<keyword evidence="3 9" id="KW-0436">Ligase</keyword>
<dbReference type="Gene3D" id="3.30.300.10">
    <property type="match status" value="1"/>
</dbReference>
<dbReference type="PRINTS" id="PR00097">
    <property type="entry name" value="ANTSNTHASEII"/>
</dbReference>
<feature type="binding site" evidence="10">
    <location>
        <begin position="221"/>
        <end position="227"/>
    </location>
    <ligand>
        <name>ATP</name>
        <dbReference type="ChEBI" id="CHEBI:30616"/>
    </ligand>
</feature>
<dbReference type="PANTHER" id="PTHR11922:SF2">
    <property type="entry name" value="GMP SYNTHASE [GLUTAMINE-HYDROLYZING]"/>
    <property type="match status" value="1"/>
</dbReference>
<dbReference type="HAMAP" id="MF_00344">
    <property type="entry name" value="GMP_synthase"/>
    <property type="match status" value="1"/>
</dbReference>
<keyword evidence="7 9" id="KW-0067">ATP-binding</keyword>
<dbReference type="CDD" id="cd01997">
    <property type="entry name" value="GMP_synthase_C"/>
    <property type="match status" value="1"/>
</dbReference>
<comment type="subunit">
    <text evidence="9">Homodimer.</text>
</comment>
<name>A0A9D1K4R6_9FIRM</name>
<evidence type="ECO:0000256" key="3">
    <source>
        <dbReference type="ARBA" id="ARBA00022598"/>
    </source>
</evidence>
<dbReference type="Pfam" id="PF00117">
    <property type="entry name" value="GATase"/>
    <property type="match status" value="1"/>
</dbReference>
<dbReference type="InterPro" id="IPR001674">
    <property type="entry name" value="GMP_synth_C"/>
</dbReference>
<keyword evidence="5 9" id="KW-0332">GMP biosynthesis</keyword>
<reference evidence="12" key="1">
    <citation type="submission" date="2020-10" db="EMBL/GenBank/DDBJ databases">
        <authorList>
            <person name="Gilroy R."/>
        </authorList>
    </citation>
    <scope>NUCLEOTIDE SEQUENCE</scope>
    <source>
        <strain evidence="12">13766</strain>
    </source>
</reference>
<dbReference type="PROSITE" id="PS51273">
    <property type="entry name" value="GATASE_TYPE_1"/>
    <property type="match status" value="1"/>
</dbReference>
<feature type="active site" description="Nucleophile" evidence="9">
    <location>
        <position position="81"/>
    </location>
</feature>
<dbReference type="InterPro" id="IPR017926">
    <property type="entry name" value="GATASE"/>
</dbReference>
<dbReference type="GO" id="GO:0005829">
    <property type="term" value="C:cytosol"/>
    <property type="evidence" value="ECO:0007669"/>
    <property type="project" value="TreeGrafter"/>
</dbReference>
<evidence type="ECO:0000256" key="6">
    <source>
        <dbReference type="ARBA" id="ARBA00022755"/>
    </source>
</evidence>
<dbReference type="NCBIfam" id="NF000848">
    <property type="entry name" value="PRK00074.1"/>
    <property type="match status" value="1"/>
</dbReference>
<comment type="caution">
    <text evidence="12">The sequence shown here is derived from an EMBL/GenBank/DDBJ whole genome shotgun (WGS) entry which is preliminary data.</text>
</comment>
<dbReference type="FunFam" id="3.30.300.10:FF:000002">
    <property type="entry name" value="GMP synthase [glutamine-hydrolyzing]"/>
    <property type="match status" value="1"/>
</dbReference>
<feature type="active site" evidence="9">
    <location>
        <position position="169"/>
    </location>
</feature>
<evidence type="ECO:0000256" key="1">
    <source>
        <dbReference type="ARBA" id="ARBA00002332"/>
    </source>
</evidence>